<dbReference type="Pfam" id="PF00176">
    <property type="entry name" value="SNF2-rel_dom"/>
    <property type="match status" value="1"/>
</dbReference>
<evidence type="ECO:0000256" key="1">
    <source>
        <dbReference type="ARBA" id="ARBA00022801"/>
    </source>
</evidence>
<sequence>MKQLKDVNISRLFPSAIYRRGVEYFKKDKVHDLVYDRNHQVWTAMVDGSENYFVEIDMREAEKGTIDTYCDCAAFDTYGSCKHIVATLLSIQTKENNKEPVLAYDYVKTDRFIEQLSALQQLEPKKPGHIFEQEPVQVEYHLHHHYTGNLSVELKFGVKRPYVVKELFKLIDAVLTGNEYYFTKNFTYRPEEHYILGQDEEIFRMLHAIQKNENIYHSTIYAMTSGTDDRYIIIPPLAARELLEKLVERKTSIRISNRTYSNISIGEGSLPFEFMLEKSKEDVLLRLAEGNDVSILKEYNMVFSDGVFYFATPEETNIIDKLFQFNVNDLSLAISKQQADRFFSEVIPSLKIVGDVKVAENIIEEVIQVPLQAKLYLELEDELITGKLEYHYGKHVVDPFNGRDQSDLIIIREVEKEMEIMRLIEHANFRYNGKELYLETAEEEELYEFLYDILPLLADKVELFLTSDLKYMIVEHEPTATTNVNVDTSSNLLEISFDIDGVNEQEVESILQAVIEKKRFYRLDSGALMSLENDAFSSIHQFFDSLDIRKQDVEGGNVQMPLYRSTQIDELIDTKKSYDPAFRSLIHHLRTPDEQIDELPENLNATLRNYQVTGYQWFKSLSRYHLGGILADDMGLGKTIQTIAYIASEPSDKLHLVVAPSSVVYNWKNEFMKFTPDLKVAILTGTPAERLEKVKNLQDVDVWITSYSTLRQDIELYRNLEFQTMILDEAQYIKNYATKTSQAIRQVNASRRFALSGTPIENSIEELWAIFQVILPGLMPSLRKFKQLTNEKISSLTRPFILRRLKQDVLKELPEKIESVSLSELTTEQKELYLGYLQQVQQDASQSLKESGFNKNRMKILAGLTRLRQICCHPSLFIENYQGDSGKLQQLMDTVRTALENGKRMLIFSQFTSMHEIIMKELEKEGIDFFYLSGKTESEERVMMSERFNQGEKDIFLISLKAGGTGLNLTGADTVILYDLWWNPAVEDQATGRAHRFGQKNIVQVIRLIAEGTIEEKIYELQQKKRELISQVIQPGEQMLSSLSEDDIRELLSL</sequence>
<dbReference type="CDD" id="cd18793">
    <property type="entry name" value="SF2_C_SNF"/>
    <property type="match status" value="1"/>
</dbReference>
<dbReference type="Proteomes" id="UP001597221">
    <property type="component" value="Unassembled WGS sequence"/>
</dbReference>
<dbReference type="InterPro" id="IPR014001">
    <property type="entry name" value="Helicase_ATP-bd"/>
</dbReference>
<dbReference type="InterPro" id="IPR007527">
    <property type="entry name" value="Znf_SWIM"/>
</dbReference>
<keyword evidence="2" id="KW-0479">Metal-binding</keyword>
<keyword evidence="1" id="KW-0378">Hydrolase</keyword>
<dbReference type="SUPFAM" id="SSF52540">
    <property type="entry name" value="P-loop containing nucleoside triphosphate hydrolases"/>
    <property type="match status" value="2"/>
</dbReference>
<dbReference type="Gene3D" id="3.40.50.10810">
    <property type="entry name" value="Tandem AAA-ATPase domain"/>
    <property type="match status" value="1"/>
</dbReference>
<proteinExistence type="predicted"/>
<accession>A0ABW4HMD3</accession>
<comment type="caution">
    <text evidence="6">The sequence shown here is derived from an EMBL/GenBank/DDBJ whole genome shotgun (WGS) entry which is preliminary data.</text>
</comment>
<evidence type="ECO:0000259" key="3">
    <source>
        <dbReference type="PROSITE" id="PS50966"/>
    </source>
</evidence>
<protein>
    <submittedName>
        <fullName evidence="6">SNF2 helicase associated domain-containing protein</fullName>
    </submittedName>
</protein>
<keyword evidence="2" id="KW-0863">Zinc-finger</keyword>
<dbReference type="InterPro" id="IPR001650">
    <property type="entry name" value="Helicase_C-like"/>
</dbReference>
<dbReference type="InterPro" id="IPR027417">
    <property type="entry name" value="P-loop_NTPase"/>
</dbReference>
<dbReference type="RefSeq" id="WP_251514171.1">
    <property type="nucleotide sequence ID" value="NZ_JAMBON010000015.1"/>
</dbReference>
<dbReference type="InterPro" id="IPR038718">
    <property type="entry name" value="SNF2-like_sf"/>
</dbReference>
<evidence type="ECO:0000259" key="5">
    <source>
        <dbReference type="PROSITE" id="PS51194"/>
    </source>
</evidence>
<dbReference type="InterPro" id="IPR049730">
    <property type="entry name" value="SNF2/RAD54-like_C"/>
</dbReference>
<feature type="domain" description="SWIM-type" evidence="3">
    <location>
        <begin position="52"/>
        <end position="92"/>
    </location>
</feature>
<evidence type="ECO:0000313" key="7">
    <source>
        <dbReference type="Proteomes" id="UP001597221"/>
    </source>
</evidence>
<reference evidence="7" key="1">
    <citation type="journal article" date="2019" name="Int. J. Syst. Evol. Microbiol.">
        <title>The Global Catalogue of Microorganisms (GCM) 10K type strain sequencing project: providing services to taxonomists for standard genome sequencing and annotation.</title>
        <authorList>
            <consortium name="The Broad Institute Genomics Platform"/>
            <consortium name="The Broad Institute Genome Sequencing Center for Infectious Disease"/>
            <person name="Wu L."/>
            <person name="Ma J."/>
        </authorList>
    </citation>
    <scope>NUCLEOTIDE SEQUENCE [LARGE SCALE GENOMIC DNA]</scope>
    <source>
        <strain evidence="7">CGMCC 1.12376</strain>
    </source>
</reference>
<feature type="domain" description="Helicase C-terminal" evidence="5">
    <location>
        <begin position="887"/>
        <end position="1044"/>
    </location>
</feature>
<organism evidence="6 7">
    <name type="scientific">Oceanobacillus luteolus</name>
    <dbReference type="NCBI Taxonomy" id="1274358"/>
    <lineage>
        <taxon>Bacteria</taxon>
        <taxon>Bacillati</taxon>
        <taxon>Bacillota</taxon>
        <taxon>Bacilli</taxon>
        <taxon>Bacillales</taxon>
        <taxon>Bacillaceae</taxon>
        <taxon>Oceanobacillus</taxon>
    </lineage>
</organism>
<name>A0ABW4HMD3_9BACI</name>
<dbReference type="SMART" id="SM00490">
    <property type="entry name" value="HELICc"/>
    <property type="match status" value="1"/>
</dbReference>
<dbReference type="PROSITE" id="PS51194">
    <property type="entry name" value="HELICASE_CTER"/>
    <property type="match status" value="1"/>
</dbReference>
<dbReference type="EMBL" id="JBHUDE010000005">
    <property type="protein sequence ID" value="MFD1606297.1"/>
    <property type="molecule type" value="Genomic_DNA"/>
</dbReference>
<dbReference type="Pfam" id="PF08455">
    <property type="entry name" value="SNF2_assoc"/>
    <property type="match status" value="1"/>
</dbReference>
<evidence type="ECO:0000256" key="2">
    <source>
        <dbReference type="PROSITE-ProRule" id="PRU00325"/>
    </source>
</evidence>
<dbReference type="InterPro" id="IPR000330">
    <property type="entry name" value="SNF2_N"/>
</dbReference>
<dbReference type="PROSITE" id="PS50966">
    <property type="entry name" value="ZF_SWIM"/>
    <property type="match status" value="1"/>
</dbReference>
<dbReference type="PROSITE" id="PS51192">
    <property type="entry name" value="HELICASE_ATP_BIND_1"/>
    <property type="match status" value="1"/>
</dbReference>
<dbReference type="Pfam" id="PF04434">
    <property type="entry name" value="SWIM"/>
    <property type="match status" value="1"/>
</dbReference>
<gene>
    <name evidence="6" type="ORF">ACFSBH_01255</name>
</gene>
<dbReference type="Pfam" id="PF00271">
    <property type="entry name" value="Helicase_C"/>
    <property type="match status" value="1"/>
</dbReference>
<dbReference type="PANTHER" id="PTHR10799">
    <property type="entry name" value="SNF2/RAD54 HELICASE FAMILY"/>
    <property type="match status" value="1"/>
</dbReference>
<keyword evidence="7" id="KW-1185">Reference proteome</keyword>
<evidence type="ECO:0000313" key="6">
    <source>
        <dbReference type="EMBL" id="MFD1606297.1"/>
    </source>
</evidence>
<feature type="domain" description="Helicase ATP-binding" evidence="4">
    <location>
        <begin position="619"/>
        <end position="777"/>
    </location>
</feature>
<dbReference type="Gene3D" id="3.40.50.300">
    <property type="entry name" value="P-loop containing nucleotide triphosphate hydrolases"/>
    <property type="match status" value="1"/>
</dbReference>
<evidence type="ECO:0000259" key="4">
    <source>
        <dbReference type="PROSITE" id="PS51192"/>
    </source>
</evidence>
<keyword evidence="2" id="KW-0862">Zinc</keyword>
<dbReference type="SMART" id="SM00487">
    <property type="entry name" value="DEXDc"/>
    <property type="match status" value="1"/>
</dbReference>
<dbReference type="InterPro" id="IPR013663">
    <property type="entry name" value="Helicase_SWF/SNF/SWI_bac"/>
</dbReference>